<feature type="region of interest" description="Disordered" evidence="15">
    <location>
        <begin position="65"/>
        <end position="86"/>
    </location>
</feature>
<dbReference type="Pfam" id="PF00593">
    <property type="entry name" value="TonB_dep_Rec_b-barrel"/>
    <property type="match status" value="1"/>
</dbReference>
<evidence type="ECO:0000256" key="3">
    <source>
        <dbReference type="ARBA" id="ARBA00022448"/>
    </source>
</evidence>
<evidence type="ECO:0000256" key="7">
    <source>
        <dbReference type="ARBA" id="ARBA00022729"/>
    </source>
</evidence>
<evidence type="ECO:0000256" key="6">
    <source>
        <dbReference type="ARBA" id="ARBA00022692"/>
    </source>
</evidence>
<keyword evidence="6 13" id="KW-0812">Transmembrane</keyword>
<evidence type="ECO:0000256" key="4">
    <source>
        <dbReference type="ARBA" id="ARBA00022452"/>
    </source>
</evidence>
<accession>Q7NNU6</accession>
<sequence length="754" mass="82627">MEPHMRSFSGYFFLGSVALAALPSLVAVAPAFALPVAGSEVVLVRKADLEHSALGARGLLGGGLAQAPPAATPAAPSQDLPGSDPSELDEVTVVGRYLRKDATTATKTDTPLIDIPQSIQVVPRQLLEDQKIIQFNDALKTVSGVFNANPTFASFSTFNVRGFNTNNIYRNGFRDGVNSLAGFDVASIERIEVLKGPGSVLYGQGELSGIINVETKRPQPKAAYAATFDAGNYGLFRSSLDFTGPLTADKALSYRLNAVYQNSKSFLDFFQAERWLVAPAFTWRIGSNTTLDIDGEFYNARQPSTFGLPAVGTVLPNPNGKISTGRFVGEPLLDNYGSSAYRFSYRLEHRFSPNWSLRHGFSSSHQRLLFTQTVPVELFPDGRTLLRVITGTTVPDGYTFWRDSNIVDTYLIGNFRTGPVEHKLVFGFDASWFYNATRQFNGALIAPLDLFNPVYSPTRGPTILEANSFNSPSSYGIYIQDQLSFSENLKLLLGLRYDNATQRTADLLTATRTSEDFDAFSPRVGLVWRPILPLALYGSFSRSFLPTLGTNQAGLPFVPERGEQFEAGLKADLLEGKLFTTLAYFDLTRQNVLTPDPSNPFFSLQTGEQNSRGVEFDLTGEPVPGWNLTAAYAYIDARITRDTQFAVGNRLGAVPHHSASLWSTYQLQEGSLKGLGFGLGLFYVGERTGDLANTFTLPGYLRTDAGVYYRADNVRYAFNFRNLFNVEYYESAGSALDVIVGTPFTVIGSVSVEF</sequence>
<name>Q7NNU6_GLOVI</name>
<evidence type="ECO:0000313" key="18">
    <source>
        <dbReference type="EMBL" id="BAC88254.1"/>
    </source>
</evidence>
<dbReference type="OrthoDB" id="427542at2"/>
<dbReference type="GO" id="GO:0009279">
    <property type="term" value="C:cell outer membrane"/>
    <property type="evidence" value="ECO:0000318"/>
    <property type="project" value="GO_Central"/>
</dbReference>
<dbReference type="Proteomes" id="UP000000557">
    <property type="component" value="Chromosome"/>
</dbReference>
<dbReference type="PATRIC" id="fig|251221.4.peg.314"/>
<dbReference type="FunFam" id="2.170.130.10:FF:000001">
    <property type="entry name" value="Catecholate siderophore TonB-dependent receptor"/>
    <property type="match status" value="1"/>
</dbReference>
<dbReference type="eggNOG" id="COG4773">
    <property type="taxonomic scope" value="Bacteria"/>
</dbReference>
<dbReference type="GO" id="GO:0015344">
    <property type="term" value="F:siderophore uptake transmembrane transporter activity"/>
    <property type="evidence" value="ECO:0000318"/>
    <property type="project" value="GO_Central"/>
</dbReference>
<evidence type="ECO:0000259" key="17">
    <source>
        <dbReference type="Pfam" id="PF07715"/>
    </source>
</evidence>
<keyword evidence="3 13" id="KW-0813">Transport</keyword>
<evidence type="ECO:0000256" key="9">
    <source>
        <dbReference type="ARBA" id="ARBA00023065"/>
    </source>
</evidence>
<comment type="subcellular location">
    <subcellularLocation>
        <location evidence="1 13">Cell outer membrane</location>
        <topology evidence="1 13">Multi-pass membrane protein</topology>
    </subcellularLocation>
</comment>
<dbReference type="Gene3D" id="2.40.170.20">
    <property type="entry name" value="TonB-dependent receptor, beta-barrel domain"/>
    <property type="match status" value="1"/>
</dbReference>
<dbReference type="FunFam" id="2.40.170.20:FF:000005">
    <property type="entry name" value="TonB-dependent siderophore receptor"/>
    <property type="match status" value="1"/>
</dbReference>
<evidence type="ECO:0000256" key="10">
    <source>
        <dbReference type="ARBA" id="ARBA00023077"/>
    </source>
</evidence>
<keyword evidence="9" id="KW-0406">Ion transport</keyword>
<reference evidence="18 19" key="1">
    <citation type="journal article" date="2003" name="DNA Res.">
        <title>Complete genome structure of Gloeobacter violaceus PCC 7421, a cyanobacterium that lacks thylakoids.</title>
        <authorList>
            <person name="Nakamura Y."/>
            <person name="Kaneko T."/>
            <person name="Sato S."/>
            <person name="Mimuro M."/>
            <person name="Miyashita H."/>
            <person name="Tsuchiya T."/>
            <person name="Sasamoto S."/>
            <person name="Watanabe A."/>
            <person name="Kawashima K."/>
            <person name="Kishida Y."/>
            <person name="Kiyokawa C."/>
            <person name="Kohara M."/>
            <person name="Matsumoto M."/>
            <person name="Matsuno A."/>
            <person name="Nakazaki N."/>
            <person name="Shimpo S."/>
            <person name="Takeuchi C."/>
            <person name="Yamada M."/>
            <person name="Tabata S."/>
        </authorList>
    </citation>
    <scope>NUCLEOTIDE SEQUENCE [LARGE SCALE GENOMIC DNA]</scope>
    <source>
        <strain evidence="19">ATCC 29082 / PCC 7421</strain>
    </source>
</reference>
<organism evidence="18 19">
    <name type="scientific">Gloeobacter violaceus (strain ATCC 29082 / PCC 7421)</name>
    <dbReference type="NCBI Taxonomy" id="251221"/>
    <lineage>
        <taxon>Bacteria</taxon>
        <taxon>Bacillati</taxon>
        <taxon>Cyanobacteriota</taxon>
        <taxon>Cyanophyceae</taxon>
        <taxon>Gloeobacterales</taxon>
        <taxon>Gloeobacteraceae</taxon>
        <taxon>Gloeobacter</taxon>
    </lineage>
</organism>
<dbReference type="GO" id="GO:0015891">
    <property type="term" value="P:siderophore transport"/>
    <property type="evidence" value="ECO:0007669"/>
    <property type="project" value="InterPro"/>
</dbReference>
<comment type="similarity">
    <text evidence="2 13 14">Belongs to the TonB-dependent receptor family.</text>
</comment>
<dbReference type="InterPro" id="IPR010105">
    <property type="entry name" value="TonB_sidphr_rcpt"/>
</dbReference>
<dbReference type="EnsemblBacteria" id="BAC88254">
    <property type="protein sequence ID" value="BAC88254"/>
    <property type="gene ID" value="BAC88254"/>
</dbReference>
<keyword evidence="4 13" id="KW-1134">Transmembrane beta strand</keyword>
<keyword evidence="10 14" id="KW-0798">TonB box</keyword>
<dbReference type="InterPro" id="IPR037066">
    <property type="entry name" value="Plug_dom_sf"/>
</dbReference>
<protein>
    <submittedName>
        <fullName evidence="18">Ferrichrome-iron receptor</fullName>
    </submittedName>
</protein>
<keyword evidence="5" id="KW-0410">Iron transport</keyword>
<evidence type="ECO:0000256" key="2">
    <source>
        <dbReference type="ARBA" id="ARBA00009810"/>
    </source>
</evidence>
<dbReference type="Gene3D" id="2.170.130.10">
    <property type="entry name" value="TonB-dependent receptor, plug domain"/>
    <property type="match status" value="1"/>
</dbReference>
<keyword evidence="19" id="KW-1185">Reference proteome</keyword>
<dbReference type="InterPro" id="IPR012910">
    <property type="entry name" value="Plug_dom"/>
</dbReference>
<gene>
    <name evidence="18" type="ordered locus">gll0313</name>
</gene>
<feature type="compositionally biased region" description="Low complexity" evidence="15">
    <location>
        <begin position="65"/>
        <end position="76"/>
    </location>
</feature>
<dbReference type="HOGENOM" id="CLU_008287_9_4_3"/>
<reference evidence="18 19" key="2">
    <citation type="journal article" date="2003" name="DNA Res.">
        <title>Complete genome structure of Gloeobacter violaceus PCC 7421, a cyanobacterium that lacks thylakoids (supplement).</title>
        <authorList>
            <person name="Nakamura Y."/>
            <person name="Kaneko T."/>
            <person name="Sato S."/>
            <person name="Mimuro M."/>
            <person name="Miyashita H."/>
            <person name="Tsuchiya T."/>
            <person name="Sasamoto S."/>
            <person name="Watanabe A."/>
            <person name="Kawashima K."/>
            <person name="Kishida Y."/>
            <person name="Kiyokawa C."/>
            <person name="Kohara M."/>
            <person name="Matsumoto M."/>
            <person name="Matsuno A."/>
            <person name="Nakazaki N."/>
            <person name="Shimpo S."/>
            <person name="Takeuchi C."/>
            <person name="Yamada M."/>
            <person name="Tabata S."/>
        </authorList>
    </citation>
    <scope>NUCLEOTIDE SEQUENCE [LARGE SCALE GENOMIC DNA]</scope>
    <source>
        <strain evidence="19">ATCC 29082 / PCC 7421</strain>
    </source>
</reference>
<dbReference type="GO" id="GO:0033214">
    <property type="term" value="P:siderophore-iron import into cell"/>
    <property type="evidence" value="ECO:0000318"/>
    <property type="project" value="GO_Central"/>
</dbReference>
<dbReference type="KEGG" id="gvi:gll0313"/>
<dbReference type="PhylomeDB" id="Q7NNU6"/>
<dbReference type="NCBIfam" id="TIGR01783">
    <property type="entry name" value="TonB-siderophor"/>
    <property type="match status" value="1"/>
</dbReference>
<dbReference type="AlphaFoldDB" id="Q7NNU6"/>
<dbReference type="STRING" id="251221.gene:10757785"/>
<keyword evidence="12 13" id="KW-0998">Cell outer membrane</keyword>
<keyword evidence="7" id="KW-0732">Signal</keyword>
<evidence type="ECO:0000256" key="11">
    <source>
        <dbReference type="ARBA" id="ARBA00023136"/>
    </source>
</evidence>
<evidence type="ECO:0000256" key="5">
    <source>
        <dbReference type="ARBA" id="ARBA00022496"/>
    </source>
</evidence>
<dbReference type="InterPro" id="IPR039426">
    <property type="entry name" value="TonB-dep_rcpt-like"/>
</dbReference>
<evidence type="ECO:0000259" key="16">
    <source>
        <dbReference type="Pfam" id="PF00593"/>
    </source>
</evidence>
<keyword evidence="8" id="KW-0408">Iron</keyword>
<evidence type="ECO:0000256" key="12">
    <source>
        <dbReference type="ARBA" id="ARBA00023237"/>
    </source>
</evidence>
<evidence type="ECO:0000256" key="15">
    <source>
        <dbReference type="SAM" id="MobiDB-lite"/>
    </source>
</evidence>
<dbReference type="InParanoid" id="Q7NNU6"/>
<keyword evidence="11 13" id="KW-0472">Membrane</keyword>
<dbReference type="PANTHER" id="PTHR32552">
    <property type="entry name" value="FERRICHROME IRON RECEPTOR-RELATED"/>
    <property type="match status" value="1"/>
</dbReference>
<evidence type="ECO:0000256" key="13">
    <source>
        <dbReference type="PROSITE-ProRule" id="PRU01360"/>
    </source>
</evidence>
<evidence type="ECO:0000256" key="8">
    <source>
        <dbReference type="ARBA" id="ARBA00023004"/>
    </source>
</evidence>
<evidence type="ECO:0000313" key="19">
    <source>
        <dbReference type="Proteomes" id="UP000000557"/>
    </source>
</evidence>
<dbReference type="SUPFAM" id="SSF56935">
    <property type="entry name" value="Porins"/>
    <property type="match status" value="1"/>
</dbReference>
<feature type="domain" description="TonB-dependent receptor plug" evidence="17">
    <location>
        <begin position="112"/>
        <end position="210"/>
    </location>
</feature>
<proteinExistence type="inferred from homology"/>
<dbReference type="PANTHER" id="PTHR32552:SF68">
    <property type="entry name" value="FERRICHROME OUTER MEMBRANE TRANSPORTER_PHAGE RECEPTOR"/>
    <property type="match status" value="1"/>
</dbReference>
<dbReference type="CDD" id="cd01347">
    <property type="entry name" value="ligand_gated_channel"/>
    <property type="match status" value="1"/>
</dbReference>
<dbReference type="GO" id="GO:0038023">
    <property type="term" value="F:signaling receptor activity"/>
    <property type="evidence" value="ECO:0007669"/>
    <property type="project" value="InterPro"/>
</dbReference>
<dbReference type="EMBL" id="BA000045">
    <property type="protein sequence ID" value="BAC88254.1"/>
    <property type="molecule type" value="Genomic_DNA"/>
</dbReference>
<dbReference type="InterPro" id="IPR000531">
    <property type="entry name" value="Beta-barrel_TonB"/>
</dbReference>
<dbReference type="PROSITE" id="PS52016">
    <property type="entry name" value="TONB_DEPENDENT_REC_3"/>
    <property type="match status" value="1"/>
</dbReference>
<keyword evidence="18" id="KW-0675">Receptor</keyword>
<dbReference type="Pfam" id="PF07715">
    <property type="entry name" value="Plug"/>
    <property type="match status" value="1"/>
</dbReference>
<evidence type="ECO:0000256" key="14">
    <source>
        <dbReference type="RuleBase" id="RU003357"/>
    </source>
</evidence>
<evidence type="ECO:0000256" key="1">
    <source>
        <dbReference type="ARBA" id="ARBA00004571"/>
    </source>
</evidence>
<feature type="domain" description="TonB-dependent receptor-like beta-barrel" evidence="16">
    <location>
        <begin position="282"/>
        <end position="723"/>
    </location>
</feature>
<dbReference type="InterPro" id="IPR036942">
    <property type="entry name" value="Beta-barrel_TonB_sf"/>
</dbReference>